<gene>
    <name evidence="2" type="primary">pelA</name>
    <name evidence="2" type="ORF">KBB96_20250</name>
</gene>
<evidence type="ECO:0000313" key="2">
    <source>
        <dbReference type="EMBL" id="QUE51173.1"/>
    </source>
</evidence>
<dbReference type="EC" id="4.2.2.2" evidence="2"/>
<dbReference type="GO" id="GO:0030570">
    <property type="term" value="F:pectate lyase activity"/>
    <property type="evidence" value="ECO:0007669"/>
    <property type="project" value="UniProtKB-EC"/>
</dbReference>
<organism evidence="2 3">
    <name type="scientific">Luteolibacter ambystomatis</name>
    <dbReference type="NCBI Taxonomy" id="2824561"/>
    <lineage>
        <taxon>Bacteria</taxon>
        <taxon>Pseudomonadati</taxon>
        <taxon>Verrucomicrobiota</taxon>
        <taxon>Verrucomicrobiia</taxon>
        <taxon>Verrucomicrobiales</taxon>
        <taxon>Verrucomicrobiaceae</taxon>
        <taxon>Luteolibacter</taxon>
    </lineage>
</organism>
<dbReference type="InterPro" id="IPR012669">
    <property type="entry name" value="Pectate_lyase"/>
</dbReference>
<keyword evidence="3" id="KW-1185">Reference proteome</keyword>
<evidence type="ECO:0000256" key="1">
    <source>
        <dbReference type="SAM" id="SignalP"/>
    </source>
</evidence>
<protein>
    <submittedName>
        <fullName evidence="2">Pectate lyase</fullName>
        <ecNumber evidence="2">4.2.2.2</ecNumber>
    </submittedName>
</protein>
<dbReference type="AlphaFoldDB" id="A0A975G997"/>
<dbReference type="SUPFAM" id="SSF81853">
    <property type="entry name" value="Family 10 polysaccharide lyase"/>
    <property type="match status" value="1"/>
</dbReference>
<accession>A0A975G997</accession>
<dbReference type="Pfam" id="PF09492">
    <property type="entry name" value="Pec_lyase"/>
    <property type="match status" value="1"/>
</dbReference>
<dbReference type="Proteomes" id="UP000676169">
    <property type="component" value="Chromosome"/>
</dbReference>
<reference evidence="2" key="1">
    <citation type="submission" date="2021-04" db="EMBL/GenBank/DDBJ databases">
        <title>Luteolibacter sp. 32A isolated from the skin of an Anderson's salamander (Ambystoma andersonii).</title>
        <authorList>
            <person name="Spergser J."/>
            <person name="Busse H.-J."/>
        </authorList>
    </citation>
    <scope>NUCLEOTIDE SEQUENCE</scope>
    <source>
        <strain evidence="2">32A</strain>
    </source>
</reference>
<feature type="chain" id="PRO_5037731661" evidence="1">
    <location>
        <begin position="27"/>
        <end position="355"/>
    </location>
</feature>
<name>A0A975G997_9BACT</name>
<sequence length="355" mass="39509">MRNAGLSFARVLGLALALLAPVPSMAAGGGTAPYLQKPDAWFATPEAKHVAEIILSYQSDLGGWPKNTDTVDAPYTGDRKELHPTFDNGATTGELRFLARMFNATRDEACRTAFQRGLAYILKAQYPTGGWPQFHPPGKQYHRHITFNDDAMVRLLEFLREVAREDACKFVPDVERKASDKAFADGIACILKCQIRIDGKPTVWCAQHDEIDYSPRPARAFELASFSGSESVGIVRLLMSLEKPTPEVIAAVNGAMAWFEAAKITGIRLDRVSDPQSAKGKNLVVVADPEGPPLWARFYDLKTGKPFFCDRDGVPKATIAEIGYERRNGYAWYGEWPAKLIEKDYPAWKARNHFR</sequence>
<dbReference type="RefSeq" id="WP_211631312.1">
    <property type="nucleotide sequence ID" value="NZ_CP073100.1"/>
</dbReference>
<keyword evidence="1" id="KW-0732">Signal</keyword>
<dbReference type="Gene3D" id="1.50.10.20">
    <property type="match status" value="1"/>
</dbReference>
<keyword evidence="2" id="KW-0456">Lyase</keyword>
<dbReference type="NCBIfam" id="TIGR02474">
    <property type="entry name" value="pec_lyase"/>
    <property type="match status" value="1"/>
</dbReference>
<evidence type="ECO:0000313" key="3">
    <source>
        <dbReference type="Proteomes" id="UP000676169"/>
    </source>
</evidence>
<dbReference type="EMBL" id="CP073100">
    <property type="protein sequence ID" value="QUE51173.1"/>
    <property type="molecule type" value="Genomic_DNA"/>
</dbReference>
<proteinExistence type="predicted"/>
<feature type="signal peptide" evidence="1">
    <location>
        <begin position="1"/>
        <end position="26"/>
    </location>
</feature>
<dbReference type="KEGG" id="lamb:KBB96_20250"/>